<organism evidence="1 2">
    <name type="scientific">Gigaspora rosea</name>
    <dbReference type="NCBI Taxonomy" id="44941"/>
    <lineage>
        <taxon>Eukaryota</taxon>
        <taxon>Fungi</taxon>
        <taxon>Fungi incertae sedis</taxon>
        <taxon>Mucoromycota</taxon>
        <taxon>Glomeromycotina</taxon>
        <taxon>Glomeromycetes</taxon>
        <taxon>Diversisporales</taxon>
        <taxon>Gigasporaceae</taxon>
        <taxon>Gigaspora</taxon>
    </lineage>
</organism>
<name>A0A397U0Y9_9GLOM</name>
<dbReference type="Proteomes" id="UP000266673">
    <property type="component" value="Unassembled WGS sequence"/>
</dbReference>
<reference evidence="1 2" key="1">
    <citation type="submission" date="2018-06" db="EMBL/GenBank/DDBJ databases">
        <title>Comparative genomics reveals the genomic features of Rhizophagus irregularis, R. cerebriforme, R. diaphanum and Gigaspora rosea, and their symbiotic lifestyle signature.</title>
        <authorList>
            <person name="Morin E."/>
            <person name="San Clemente H."/>
            <person name="Chen E.C.H."/>
            <person name="De La Providencia I."/>
            <person name="Hainaut M."/>
            <person name="Kuo A."/>
            <person name="Kohler A."/>
            <person name="Murat C."/>
            <person name="Tang N."/>
            <person name="Roy S."/>
            <person name="Loubradou J."/>
            <person name="Henrissat B."/>
            <person name="Grigoriev I.V."/>
            <person name="Corradi N."/>
            <person name="Roux C."/>
            <person name="Martin F.M."/>
        </authorList>
    </citation>
    <scope>NUCLEOTIDE SEQUENCE [LARGE SCALE GENOMIC DNA]</scope>
    <source>
        <strain evidence="1 2">DAOM 194757</strain>
    </source>
</reference>
<proteinExistence type="predicted"/>
<gene>
    <name evidence="1" type="ORF">C2G38_2225426</name>
</gene>
<comment type="caution">
    <text evidence="1">The sequence shown here is derived from an EMBL/GenBank/DDBJ whole genome shotgun (WGS) entry which is preliminary data.</text>
</comment>
<evidence type="ECO:0000313" key="1">
    <source>
        <dbReference type="EMBL" id="RIB03331.1"/>
    </source>
</evidence>
<dbReference type="AlphaFoldDB" id="A0A397U0Y9"/>
<dbReference type="EMBL" id="QKWP01002445">
    <property type="protein sequence ID" value="RIB03331.1"/>
    <property type="molecule type" value="Genomic_DNA"/>
</dbReference>
<protein>
    <submittedName>
        <fullName evidence="1">Uncharacterized protein</fullName>
    </submittedName>
</protein>
<keyword evidence="2" id="KW-1185">Reference proteome</keyword>
<evidence type="ECO:0000313" key="2">
    <source>
        <dbReference type="Proteomes" id="UP000266673"/>
    </source>
</evidence>
<sequence>MIDYFSRDQINDERTALKELFHVLLNAFANRYAKSKGINNSHLPLLFGGFYPKPLTQGENQGELGHCELVNKQIAVIRLNQLYLLNKLGHERYFETPEHYLDVDLGSTSLMKDEREISSEIILWEISTGQRPFDGHHLIVVKQCINIDLEKRSNAMIALNKIEN</sequence>
<dbReference type="OrthoDB" id="10539016at2759"/>
<accession>A0A397U0Y9</accession>